<dbReference type="GO" id="GO:0001671">
    <property type="term" value="F:ATPase activator activity"/>
    <property type="evidence" value="ECO:0007669"/>
    <property type="project" value="InterPro"/>
</dbReference>
<dbReference type="AlphaFoldDB" id="A0A136IW58"/>
<dbReference type="GO" id="GO:0005739">
    <property type="term" value="C:mitochondrion"/>
    <property type="evidence" value="ECO:0007669"/>
    <property type="project" value="TreeGrafter"/>
</dbReference>
<dbReference type="STRING" id="196109.A0A136IW58"/>
<organism evidence="5 6">
    <name type="scientific">Microdochium bolleyi</name>
    <dbReference type="NCBI Taxonomy" id="196109"/>
    <lineage>
        <taxon>Eukaryota</taxon>
        <taxon>Fungi</taxon>
        <taxon>Dikarya</taxon>
        <taxon>Ascomycota</taxon>
        <taxon>Pezizomycotina</taxon>
        <taxon>Sordariomycetes</taxon>
        <taxon>Xylariomycetidae</taxon>
        <taxon>Xylariales</taxon>
        <taxon>Microdochiaceae</taxon>
        <taxon>Microdochium</taxon>
    </lineage>
</organism>
<dbReference type="EMBL" id="KQ964256">
    <property type="protein sequence ID" value="KXJ89230.1"/>
    <property type="molecule type" value="Genomic_DNA"/>
</dbReference>
<dbReference type="FunCoup" id="A0A136IW58">
    <property type="interactions" value="333"/>
</dbReference>
<dbReference type="GO" id="GO:0051087">
    <property type="term" value="F:protein-folding chaperone binding"/>
    <property type="evidence" value="ECO:0007669"/>
    <property type="project" value="InterPro"/>
</dbReference>
<dbReference type="Proteomes" id="UP000070501">
    <property type="component" value="Unassembled WGS sequence"/>
</dbReference>
<gene>
    <name evidence="5" type="ORF">Micbo1qcDRAFT_166047</name>
</gene>
<evidence type="ECO:0000313" key="5">
    <source>
        <dbReference type="EMBL" id="KXJ89230.1"/>
    </source>
</evidence>
<protein>
    <recommendedName>
        <fullName evidence="4">J domain-containing protein</fullName>
    </recommendedName>
</protein>
<dbReference type="InterPro" id="IPR001623">
    <property type="entry name" value="DnaJ_domain"/>
</dbReference>
<evidence type="ECO:0000259" key="4">
    <source>
        <dbReference type="PROSITE" id="PS50076"/>
    </source>
</evidence>
<feature type="domain" description="J" evidence="4">
    <location>
        <begin position="116"/>
        <end position="193"/>
    </location>
</feature>
<keyword evidence="6" id="KW-1185">Reference proteome</keyword>
<dbReference type="CDD" id="cd06257">
    <property type="entry name" value="DnaJ"/>
    <property type="match status" value="1"/>
</dbReference>
<dbReference type="Pfam" id="PF07743">
    <property type="entry name" value="HSCB_C"/>
    <property type="match status" value="1"/>
</dbReference>
<dbReference type="GO" id="GO:0051259">
    <property type="term" value="P:protein complex oligomerization"/>
    <property type="evidence" value="ECO:0007669"/>
    <property type="project" value="InterPro"/>
</dbReference>
<dbReference type="SUPFAM" id="SSF47144">
    <property type="entry name" value="HSC20 (HSCB), C-terminal oligomerisation domain"/>
    <property type="match status" value="1"/>
</dbReference>
<feature type="region of interest" description="Disordered" evidence="3">
    <location>
        <begin position="41"/>
        <end position="134"/>
    </location>
</feature>
<sequence length="298" mass="32391">MHTTLLPRGRQAATRICHACRHQRPVSTAAGPPVQARSSLVATIPRQQPSPTTRATTTTTSLAQHAHRFLSTSSPRAHPPPAASSSSAAAAQATQQTNPTSENSTQSPPPPPPPESHYSFFPLTLPSGPPPAGPFAIDTRALRREFLQLQAKAHPDLHPPHLKARAEALSARINEAYKTLCSPLLRAQYLLDAHFAGSGSGGTHPASDEAASVEDPELLMQVLEAREIIEDAESEAELQGIKRENDERIRDSEECLGVYFAGGDMESAKHECVKLRYWVNIAETLHHWERGKPVVLEH</sequence>
<dbReference type="OrthoDB" id="448954at2759"/>
<evidence type="ECO:0000256" key="2">
    <source>
        <dbReference type="ARBA" id="ARBA00023186"/>
    </source>
</evidence>
<dbReference type="GO" id="GO:0044571">
    <property type="term" value="P:[2Fe-2S] cluster assembly"/>
    <property type="evidence" value="ECO:0007669"/>
    <property type="project" value="InterPro"/>
</dbReference>
<dbReference type="PROSITE" id="PS50076">
    <property type="entry name" value="DNAJ_2"/>
    <property type="match status" value="1"/>
</dbReference>
<dbReference type="InParanoid" id="A0A136IW58"/>
<reference evidence="6" key="1">
    <citation type="submission" date="2016-02" db="EMBL/GenBank/DDBJ databases">
        <title>Draft genome sequence of Microdochium bolleyi, a fungal endophyte of beachgrass.</title>
        <authorList>
            <consortium name="DOE Joint Genome Institute"/>
            <person name="David A.S."/>
            <person name="May G."/>
            <person name="Haridas S."/>
            <person name="Lim J."/>
            <person name="Wang M."/>
            <person name="Labutti K."/>
            <person name="Lipzen A."/>
            <person name="Barry K."/>
            <person name="Grigoriev I.V."/>
        </authorList>
    </citation>
    <scope>NUCLEOTIDE SEQUENCE [LARGE SCALE GENOMIC DNA]</scope>
    <source>
        <strain evidence="6">J235TASD1</strain>
    </source>
</reference>
<dbReference type="PANTHER" id="PTHR14021">
    <property type="entry name" value="IRON-SULFUR CLUSTER CO-CHAPERONE PROTEIN HSCB"/>
    <property type="match status" value="1"/>
</dbReference>
<dbReference type="InterPro" id="IPR004640">
    <property type="entry name" value="HscB"/>
</dbReference>
<dbReference type="InterPro" id="IPR009073">
    <property type="entry name" value="HscB_oligo_C"/>
</dbReference>
<dbReference type="InterPro" id="IPR036869">
    <property type="entry name" value="J_dom_sf"/>
</dbReference>
<feature type="compositionally biased region" description="Low complexity" evidence="3">
    <location>
        <begin position="46"/>
        <end position="61"/>
    </location>
</feature>
<dbReference type="SUPFAM" id="SSF46565">
    <property type="entry name" value="Chaperone J-domain"/>
    <property type="match status" value="1"/>
</dbReference>
<name>A0A136IW58_9PEZI</name>
<comment type="similarity">
    <text evidence="1">Belongs to the HscB family.</text>
</comment>
<evidence type="ECO:0000256" key="1">
    <source>
        <dbReference type="ARBA" id="ARBA00010476"/>
    </source>
</evidence>
<proteinExistence type="inferred from homology"/>
<evidence type="ECO:0000313" key="6">
    <source>
        <dbReference type="Proteomes" id="UP000070501"/>
    </source>
</evidence>
<accession>A0A136IW58</accession>
<dbReference type="PANTHER" id="PTHR14021:SF15">
    <property type="entry name" value="IRON-SULFUR CLUSTER CO-CHAPERONE PROTEIN HSCB"/>
    <property type="match status" value="1"/>
</dbReference>
<feature type="compositionally biased region" description="Low complexity" evidence="3">
    <location>
        <begin position="83"/>
        <end position="106"/>
    </location>
</feature>
<evidence type="ECO:0000256" key="3">
    <source>
        <dbReference type="SAM" id="MobiDB-lite"/>
    </source>
</evidence>
<dbReference type="SMART" id="SM00271">
    <property type="entry name" value="DnaJ"/>
    <property type="match status" value="1"/>
</dbReference>
<dbReference type="Gene3D" id="1.20.1280.20">
    <property type="entry name" value="HscB, C-terminal domain"/>
    <property type="match status" value="1"/>
</dbReference>
<keyword evidence="2" id="KW-0143">Chaperone</keyword>
<dbReference type="InterPro" id="IPR036386">
    <property type="entry name" value="HscB_C_sf"/>
</dbReference>
<dbReference type="Gene3D" id="1.10.287.110">
    <property type="entry name" value="DnaJ domain"/>
    <property type="match status" value="1"/>
</dbReference>
<dbReference type="NCBIfam" id="TIGR00714">
    <property type="entry name" value="hscB"/>
    <property type="match status" value="1"/>
</dbReference>